<accession>X1MZ17</accession>
<name>X1MZ17_9ZZZZ</name>
<evidence type="ECO:0008006" key="2">
    <source>
        <dbReference type="Google" id="ProtNLM"/>
    </source>
</evidence>
<reference evidence="1" key="1">
    <citation type="journal article" date="2014" name="Front. Microbiol.">
        <title>High frequency of phylogenetically diverse reductive dehalogenase-homologous genes in deep subseafloor sedimentary metagenomes.</title>
        <authorList>
            <person name="Kawai M."/>
            <person name="Futagami T."/>
            <person name="Toyoda A."/>
            <person name="Takaki Y."/>
            <person name="Nishi S."/>
            <person name="Hori S."/>
            <person name="Arai W."/>
            <person name="Tsubouchi T."/>
            <person name="Morono Y."/>
            <person name="Uchiyama I."/>
            <person name="Ito T."/>
            <person name="Fujiyama A."/>
            <person name="Inagaki F."/>
            <person name="Takami H."/>
        </authorList>
    </citation>
    <scope>NUCLEOTIDE SEQUENCE</scope>
    <source>
        <strain evidence="1">Expedition CK06-06</strain>
    </source>
</reference>
<feature type="non-terminal residue" evidence="1">
    <location>
        <position position="168"/>
    </location>
</feature>
<dbReference type="InterPro" id="IPR016024">
    <property type="entry name" value="ARM-type_fold"/>
</dbReference>
<organism evidence="1">
    <name type="scientific">marine sediment metagenome</name>
    <dbReference type="NCBI Taxonomy" id="412755"/>
    <lineage>
        <taxon>unclassified sequences</taxon>
        <taxon>metagenomes</taxon>
        <taxon>ecological metagenomes</taxon>
    </lineage>
</organism>
<evidence type="ECO:0000313" key="1">
    <source>
        <dbReference type="EMBL" id="GAI11604.1"/>
    </source>
</evidence>
<dbReference type="AlphaFoldDB" id="X1MZ17"/>
<gene>
    <name evidence="1" type="ORF">S06H3_23883</name>
</gene>
<protein>
    <recommendedName>
        <fullName evidence="2">Clathrin/coatomer adaptor adaptin-like N-terminal domain-containing protein</fullName>
    </recommendedName>
</protein>
<dbReference type="EMBL" id="BARV01013104">
    <property type="protein sequence ID" value="GAI11604.1"/>
    <property type="molecule type" value="Genomic_DNA"/>
</dbReference>
<feature type="non-terminal residue" evidence="1">
    <location>
        <position position="1"/>
    </location>
</feature>
<comment type="caution">
    <text evidence="1">The sequence shown here is derived from an EMBL/GenBank/DDBJ whole genome shotgun (WGS) entry which is preliminary data.</text>
</comment>
<dbReference type="InterPro" id="IPR011989">
    <property type="entry name" value="ARM-like"/>
</dbReference>
<dbReference type="SUPFAM" id="SSF48371">
    <property type="entry name" value="ARM repeat"/>
    <property type="match status" value="1"/>
</dbReference>
<proteinExistence type="predicted"/>
<sequence>HYITTDEKVGFIHQDYYEGVIQEIRKNDYGPYKEDLLLLYHFFKNLVGDEDPYIRFAVTRPLCELAHIDTSKALALVLRLIDDIDPFVQECAIFPLKEITKIDYSKVKDLIENLSISGGVVAKQQIAFLFKEIGPQRPGDALPILEKLVRERTSLVWRAAAYAVGTIG</sequence>
<dbReference type="Gene3D" id="1.25.10.10">
    <property type="entry name" value="Leucine-rich Repeat Variant"/>
    <property type="match status" value="1"/>
</dbReference>